<name>A0A067QYP7_ZOONE</name>
<protein>
    <recommendedName>
        <fullName evidence="12">Heparan sulfate glucosamine 3-O-sulfotransferase 5</fullName>
        <ecNumber evidence="11">2.8.2.23</ecNumber>
    </recommendedName>
    <alternativeName>
        <fullName evidence="13">Heparan sulfate D-glucosaminyl 3-O-sulfotransferase 5</fullName>
    </alternativeName>
</protein>
<evidence type="ECO:0000256" key="12">
    <source>
        <dbReference type="ARBA" id="ARBA00071906"/>
    </source>
</evidence>
<keyword evidence="7" id="KW-0472">Membrane</keyword>
<accession>A0A067QYP7</accession>
<evidence type="ECO:0000256" key="16">
    <source>
        <dbReference type="PIRSR" id="PIRSR637359-3"/>
    </source>
</evidence>
<evidence type="ECO:0000256" key="3">
    <source>
        <dbReference type="ARBA" id="ARBA00022692"/>
    </source>
</evidence>
<evidence type="ECO:0000256" key="15">
    <source>
        <dbReference type="PIRSR" id="PIRSR637359-2"/>
    </source>
</evidence>
<evidence type="ECO:0000256" key="11">
    <source>
        <dbReference type="ARBA" id="ARBA00066719"/>
    </source>
</evidence>
<dbReference type="SUPFAM" id="SSF52540">
    <property type="entry name" value="P-loop containing nucleoside triphosphate hydrolases"/>
    <property type="match status" value="1"/>
</dbReference>
<evidence type="ECO:0000256" key="5">
    <source>
        <dbReference type="ARBA" id="ARBA00022989"/>
    </source>
</evidence>
<feature type="binding site" evidence="15">
    <location>
        <position position="202"/>
    </location>
    <ligand>
        <name>3'-phosphoadenylyl sulfate</name>
        <dbReference type="ChEBI" id="CHEBI:58339"/>
    </ligand>
</feature>
<feature type="binding site" evidence="15">
    <location>
        <begin position="332"/>
        <end position="336"/>
    </location>
    <ligand>
        <name>3'-phosphoadenylyl sulfate</name>
        <dbReference type="ChEBI" id="CHEBI:58339"/>
    </ligand>
</feature>
<keyword evidence="6" id="KW-0333">Golgi apparatus</keyword>
<sequence length="371" mass="42234">MTYSRWLACQRLTMRSVDGEAAATDCVLVVGLSRPKMAAALLSVMTLSLFLTFHVLYDSAVYSLQSAVVAAGSGNGNMEILTSRMDIGGGAGGVIFSNRVHFPRTSRRLPQAIIIGVRKCGTRALLEMLALHPRVQKAAGEVHFFDRDDNYRRGLEWYRRKMPHSFRGQITIEKSPSYFVTPEVPERIRAMNASLKLLLIVREPVTRAISDYTQLRSHAATASSSSMVNSPQRSFEQLAIRPDGSVNLAYRPLAISLYHTFLLRWLEVFQRPQILIVNGDLLIEDPVPQLHRIEKFLGLEPRIGRHNFYFNHTKGFFCLRNETADKCLRESKGRRHPRVDPTVITKLRRFFGEHNQRFYDLVGEDMGWPEE</sequence>
<dbReference type="FunFam" id="3.40.50.300:FF:000603">
    <property type="entry name" value="Sulfotransferase"/>
    <property type="match status" value="1"/>
</dbReference>
<evidence type="ECO:0000256" key="6">
    <source>
        <dbReference type="ARBA" id="ARBA00023034"/>
    </source>
</evidence>
<dbReference type="InParanoid" id="A0A067QYP7"/>
<dbReference type="Pfam" id="PF00685">
    <property type="entry name" value="Sulfotransfer_1"/>
    <property type="match status" value="1"/>
</dbReference>
<dbReference type="FunCoup" id="A0A067QYP7">
    <property type="interactions" value="28"/>
</dbReference>
<feature type="binding site" evidence="15">
    <location>
        <begin position="119"/>
        <end position="123"/>
    </location>
    <ligand>
        <name>3'-phosphoadenylyl sulfate</name>
        <dbReference type="ChEBI" id="CHEBI:58339"/>
    </ligand>
</feature>
<keyword evidence="8 16" id="KW-1015">Disulfide bond</keyword>
<dbReference type="EC" id="2.8.2.23" evidence="11"/>
<evidence type="ECO:0000256" key="13">
    <source>
        <dbReference type="ARBA" id="ARBA00077477"/>
    </source>
</evidence>
<dbReference type="PANTHER" id="PTHR10605:SF65">
    <property type="entry name" value="GH20068P"/>
    <property type="match status" value="1"/>
</dbReference>
<feature type="binding site" evidence="15">
    <location>
        <position position="210"/>
    </location>
    <ligand>
        <name>3'-phosphoadenylyl sulfate</name>
        <dbReference type="ChEBI" id="CHEBI:58339"/>
    </ligand>
</feature>
<evidence type="ECO:0000256" key="1">
    <source>
        <dbReference type="ARBA" id="ARBA00004323"/>
    </source>
</evidence>
<dbReference type="AlphaFoldDB" id="A0A067QYP7"/>
<feature type="active site" description="For sulfotransferase activity" evidence="14">
    <location>
        <position position="119"/>
    </location>
</feature>
<comment type="catalytic activity">
    <reaction evidence="10">
        <text>alpha-D-glucosaminyl-[heparan sulfate](n) + 3'-phosphoadenylyl sulfate = 3-sulfo-alpha-D-glucosaminyl-[heparan sulfate](n) + adenosine 3',5'-bisphosphate + H(+)</text>
        <dbReference type="Rhea" id="RHEA:15461"/>
        <dbReference type="Rhea" id="RHEA-COMP:9830"/>
        <dbReference type="Rhea" id="RHEA-COMP:9831"/>
        <dbReference type="ChEBI" id="CHEBI:15378"/>
        <dbReference type="ChEBI" id="CHEBI:58339"/>
        <dbReference type="ChEBI" id="CHEBI:58343"/>
        <dbReference type="ChEBI" id="CHEBI:58388"/>
        <dbReference type="ChEBI" id="CHEBI:70975"/>
        <dbReference type="EC" id="2.8.2.23"/>
    </reaction>
</comment>
<keyword evidence="5" id="KW-1133">Transmembrane helix</keyword>
<evidence type="ECO:0000313" key="19">
    <source>
        <dbReference type="Proteomes" id="UP000027135"/>
    </source>
</evidence>
<keyword evidence="19" id="KW-1185">Reference proteome</keyword>
<proteinExistence type="predicted"/>
<gene>
    <name evidence="18" type="ORF">L798_09179</name>
</gene>
<evidence type="ECO:0000256" key="10">
    <source>
        <dbReference type="ARBA" id="ARBA00052516"/>
    </source>
</evidence>
<feature type="disulfide bond" evidence="16">
    <location>
        <begin position="318"/>
        <end position="327"/>
    </location>
</feature>
<dbReference type="InterPro" id="IPR027417">
    <property type="entry name" value="P-loop_NTPase"/>
</dbReference>
<comment type="subcellular location">
    <subcellularLocation>
        <location evidence="1">Golgi apparatus membrane</location>
        <topology evidence="1">Single-pass type II membrane protein</topology>
    </subcellularLocation>
</comment>
<dbReference type="GO" id="GO:0000139">
    <property type="term" value="C:Golgi membrane"/>
    <property type="evidence" value="ECO:0007669"/>
    <property type="project" value="UniProtKB-SubCell"/>
</dbReference>
<dbReference type="InterPro" id="IPR000863">
    <property type="entry name" value="Sulfotransferase_dom"/>
</dbReference>
<dbReference type="Proteomes" id="UP000027135">
    <property type="component" value="Unassembled WGS sequence"/>
</dbReference>
<dbReference type="EMBL" id="KK852824">
    <property type="protein sequence ID" value="KDR15472.1"/>
    <property type="molecule type" value="Genomic_DNA"/>
</dbReference>
<dbReference type="STRING" id="136037.A0A067QYP7"/>
<evidence type="ECO:0000259" key="17">
    <source>
        <dbReference type="Pfam" id="PF00685"/>
    </source>
</evidence>
<dbReference type="OMA" id="ISLYHTY"/>
<feature type="domain" description="Sulfotransferase" evidence="17">
    <location>
        <begin position="110"/>
        <end position="355"/>
    </location>
</feature>
<evidence type="ECO:0000313" key="18">
    <source>
        <dbReference type="EMBL" id="KDR15472.1"/>
    </source>
</evidence>
<dbReference type="InterPro" id="IPR037359">
    <property type="entry name" value="NST/OST"/>
</dbReference>
<evidence type="ECO:0000256" key="9">
    <source>
        <dbReference type="ARBA" id="ARBA00023180"/>
    </source>
</evidence>
<reference evidence="18 19" key="1">
    <citation type="journal article" date="2014" name="Nat. Commun.">
        <title>Molecular traces of alternative social organization in a termite genome.</title>
        <authorList>
            <person name="Terrapon N."/>
            <person name="Li C."/>
            <person name="Robertson H.M."/>
            <person name="Ji L."/>
            <person name="Meng X."/>
            <person name="Booth W."/>
            <person name="Chen Z."/>
            <person name="Childers C.P."/>
            <person name="Glastad K.M."/>
            <person name="Gokhale K."/>
            <person name="Gowin J."/>
            <person name="Gronenberg W."/>
            <person name="Hermansen R.A."/>
            <person name="Hu H."/>
            <person name="Hunt B.G."/>
            <person name="Huylmans A.K."/>
            <person name="Khalil S.M."/>
            <person name="Mitchell R.D."/>
            <person name="Munoz-Torres M.C."/>
            <person name="Mustard J.A."/>
            <person name="Pan H."/>
            <person name="Reese J.T."/>
            <person name="Scharf M.E."/>
            <person name="Sun F."/>
            <person name="Vogel H."/>
            <person name="Xiao J."/>
            <person name="Yang W."/>
            <person name="Yang Z."/>
            <person name="Yang Z."/>
            <person name="Zhou J."/>
            <person name="Zhu J."/>
            <person name="Brent C.S."/>
            <person name="Elsik C.G."/>
            <person name="Goodisman M.A."/>
            <person name="Liberles D.A."/>
            <person name="Roe R.M."/>
            <person name="Vargo E.L."/>
            <person name="Vilcinskas A."/>
            <person name="Wang J."/>
            <person name="Bornberg-Bauer E."/>
            <person name="Korb J."/>
            <person name="Zhang G."/>
            <person name="Liebig J."/>
        </authorList>
    </citation>
    <scope>NUCLEOTIDE SEQUENCE [LARGE SCALE GENOMIC DNA]</scope>
    <source>
        <tissue evidence="18">Whole organism</tissue>
    </source>
</reference>
<evidence type="ECO:0000256" key="2">
    <source>
        <dbReference type="ARBA" id="ARBA00022679"/>
    </source>
</evidence>
<keyword evidence="3" id="KW-0812">Transmembrane</keyword>
<dbReference type="eggNOG" id="KOG3704">
    <property type="taxonomic scope" value="Eukaryota"/>
</dbReference>
<evidence type="ECO:0000256" key="8">
    <source>
        <dbReference type="ARBA" id="ARBA00023157"/>
    </source>
</evidence>
<evidence type="ECO:0000256" key="7">
    <source>
        <dbReference type="ARBA" id="ARBA00023136"/>
    </source>
</evidence>
<evidence type="ECO:0000256" key="4">
    <source>
        <dbReference type="ARBA" id="ARBA00022968"/>
    </source>
</evidence>
<organism evidence="18 19">
    <name type="scientific">Zootermopsis nevadensis</name>
    <name type="common">Dampwood termite</name>
    <dbReference type="NCBI Taxonomy" id="136037"/>
    <lineage>
        <taxon>Eukaryota</taxon>
        <taxon>Metazoa</taxon>
        <taxon>Ecdysozoa</taxon>
        <taxon>Arthropoda</taxon>
        <taxon>Hexapoda</taxon>
        <taxon>Insecta</taxon>
        <taxon>Pterygota</taxon>
        <taxon>Neoptera</taxon>
        <taxon>Polyneoptera</taxon>
        <taxon>Dictyoptera</taxon>
        <taxon>Blattodea</taxon>
        <taxon>Blattoidea</taxon>
        <taxon>Termitoidae</taxon>
        <taxon>Termopsidae</taxon>
        <taxon>Zootermopsis</taxon>
    </lineage>
</organism>
<evidence type="ECO:0000256" key="14">
    <source>
        <dbReference type="PIRSR" id="PIRSR637359-1"/>
    </source>
</evidence>
<dbReference type="GO" id="GO:0008467">
    <property type="term" value="F:[heparan sulfate]-glucosamine 3-sulfotransferase activity"/>
    <property type="evidence" value="ECO:0007669"/>
    <property type="project" value="UniProtKB-EC"/>
</dbReference>
<keyword evidence="4" id="KW-0735">Signal-anchor</keyword>
<keyword evidence="2" id="KW-0808">Transferase</keyword>
<dbReference type="Gene3D" id="3.40.50.300">
    <property type="entry name" value="P-loop containing nucleotide triphosphate hydrolases"/>
    <property type="match status" value="1"/>
</dbReference>
<dbReference type="PANTHER" id="PTHR10605">
    <property type="entry name" value="HEPARAN SULFATE SULFOTRANSFERASE"/>
    <property type="match status" value="1"/>
</dbReference>
<keyword evidence="9" id="KW-0325">Glycoprotein</keyword>